<keyword evidence="3" id="KW-1185">Reference proteome</keyword>
<organism evidence="2 3">
    <name type="scientific">Desulfacinum infernum DSM 9756</name>
    <dbReference type="NCBI Taxonomy" id="1121391"/>
    <lineage>
        <taxon>Bacteria</taxon>
        <taxon>Pseudomonadati</taxon>
        <taxon>Thermodesulfobacteriota</taxon>
        <taxon>Syntrophobacteria</taxon>
        <taxon>Syntrophobacterales</taxon>
        <taxon>Syntrophobacteraceae</taxon>
        <taxon>Desulfacinum</taxon>
    </lineage>
</organism>
<dbReference type="InterPro" id="IPR036237">
    <property type="entry name" value="Xyl_isomerase-like_sf"/>
</dbReference>
<dbReference type="SUPFAM" id="SSF51658">
    <property type="entry name" value="Xylose isomerase-like"/>
    <property type="match status" value="1"/>
</dbReference>
<dbReference type="Pfam" id="PF01261">
    <property type="entry name" value="AP_endonuc_2"/>
    <property type="match status" value="1"/>
</dbReference>
<dbReference type="Proteomes" id="UP000184076">
    <property type="component" value="Unassembled WGS sequence"/>
</dbReference>
<evidence type="ECO:0000313" key="3">
    <source>
        <dbReference type="Proteomes" id="UP000184076"/>
    </source>
</evidence>
<dbReference type="GO" id="GO:0016853">
    <property type="term" value="F:isomerase activity"/>
    <property type="evidence" value="ECO:0007669"/>
    <property type="project" value="UniProtKB-KW"/>
</dbReference>
<proteinExistence type="predicted"/>
<sequence length="336" mass="37260">MIIGSKIDEVRVDGNPAKFADDLKRLREARMKAVELPPHGLDAIRAGRLDVRKVEETALILNDAGMDPASGISLSVHAPNPINLMDPTESMLHADVLRASLEFADRLGATCVVVHAGRYIPEETFAIGYERPSREACCRLLEQEREWLLDVALEFPDQVLCVENARPYRHHSPYCYGEDLEALGAQVRAVGLSNVRVTLDVGHAHMAAHYYGTDLLEGIRSVRDLIAHVHVHDNFGGAVGHHEKQQTHQIPFGRGDNHMPVGWGSVPLEAVLRELLPAYRGLFIMELRSRYWHHLEESAVNLKALIDRVAGASVGSCREEDEWINQAHPVKSAVGG</sequence>
<feature type="domain" description="Xylose isomerase-like TIM barrel" evidence="1">
    <location>
        <begin position="24"/>
        <end position="294"/>
    </location>
</feature>
<dbReference type="PANTHER" id="PTHR12110">
    <property type="entry name" value="HYDROXYPYRUVATE ISOMERASE"/>
    <property type="match status" value="1"/>
</dbReference>
<dbReference type="RefSeq" id="WP_073037693.1">
    <property type="nucleotide sequence ID" value="NZ_FQVB01000009.1"/>
</dbReference>
<dbReference type="Gene3D" id="3.20.20.150">
    <property type="entry name" value="Divalent-metal-dependent TIM barrel enzymes"/>
    <property type="match status" value="1"/>
</dbReference>
<evidence type="ECO:0000259" key="1">
    <source>
        <dbReference type="Pfam" id="PF01261"/>
    </source>
</evidence>
<dbReference type="AlphaFoldDB" id="A0A1M4XMR6"/>
<gene>
    <name evidence="2" type="ORF">SAMN02745206_01068</name>
</gene>
<dbReference type="InterPro" id="IPR050312">
    <property type="entry name" value="IolE/XylAMocC-like"/>
</dbReference>
<dbReference type="PANTHER" id="PTHR12110:SF21">
    <property type="entry name" value="XYLOSE ISOMERASE-LIKE TIM BARREL DOMAIN-CONTAINING PROTEIN"/>
    <property type="match status" value="1"/>
</dbReference>
<dbReference type="STRING" id="1121391.SAMN02745206_01068"/>
<name>A0A1M4XMR6_9BACT</name>
<dbReference type="InterPro" id="IPR013022">
    <property type="entry name" value="Xyl_isomerase-like_TIM-brl"/>
</dbReference>
<dbReference type="EMBL" id="FQVB01000009">
    <property type="protein sequence ID" value="SHE94894.1"/>
    <property type="molecule type" value="Genomic_DNA"/>
</dbReference>
<evidence type="ECO:0000313" key="2">
    <source>
        <dbReference type="EMBL" id="SHE94894.1"/>
    </source>
</evidence>
<accession>A0A1M4XMR6</accession>
<keyword evidence="2" id="KW-0413">Isomerase</keyword>
<reference evidence="3" key="1">
    <citation type="submission" date="2016-11" db="EMBL/GenBank/DDBJ databases">
        <authorList>
            <person name="Varghese N."/>
            <person name="Submissions S."/>
        </authorList>
    </citation>
    <scope>NUCLEOTIDE SEQUENCE [LARGE SCALE GENOMIC DNA]</scope>
    <source>
        <strain evidence="3">DSM 9756</strain>
    </source>
</reference>
<protein>
    <submittedName>
        <fullName evidence="2">Sugar phosphate isomerase/epimerase</fullName>
    </submittedName>
</protein>